<dbReference type="AlphaFoldDB" id="X6P8H6"/>
<evidence type="ECO:0000256" key="4">
    <source>
        <dbReference type="PROSITE-ProRule" id="PRU00207"/>
    </source>
</evidence>
<evidence type="ECO:0000256" key="3">
    <source>
        <dbReference type="ARBA" id="ARBA00022833"/>
    </source>
</evidence>
<evidence type="ECO:0000313" key="7">
    <source>
        <dbReference type="EMBL" id="ETO33942.1"/>
    </source>
</evidence>
<reference evidence="7 8" key="1">
    <citation type="journal article" date="2013" name="Curr. Biol.">
        <title>The Genome of the Foraminiferan Reticulomyxa filosa.</title>
        <authorList>
            <person name="Glockner G."/>
            <person name="Hulsmann N."/>
            <person name="Schleicher M."/>
            <person name="Noegel A.A."/>
            <person name="Eichinger L."/>
            <person name="Gallinger C."/>
            <person name="Pawlowski J."/>
            <person name="Sierra R."/>
            <person name="Euteneuer U."/>
            <person name="Pillet L."/>
            <person name="Moustafa A."/>
            <person name="Platzer M."/>
            <person name="Groth M."/>
            <person name="Szafranski K."/>
            <person name="Schliwa M."/>
        </authorList>
    </citation>
    <scope>NUCLEOTIDE SEQUENCE [LARGE SCALE GENOMIC DNA]</scope>
</reference>
<evidence type="ECO:0000313" key="8">
    <source>
        <dbReference type="Proteomes" id="UP000023152"/>
    </source>
</evidence>
<dbReference type="Pfam" id="PF02176">
    <property type="entry name" value="zf-TRAF"/>
    <property type="match status" value="1"/>
</dbReference>
<feature type="domain" description="TRAF-type" evidence="6">
    <location>
        <begin position="39"/>
        <end position="111"/>
    </location>
</feature>
<dbReference type="SUPFAM" id="SSF49599">
    <property type="entry name" value="TRAF domain-like"/>
    <property type="match status" value="1"/>
</dbReference>
<keyword evidence="3 4" id="KW-0862">Zinc</keyword>
<evidence type="ECO:0000256" key="1">
    <source>
        <dbReference type="ARBA" id="ARBA00022723"/>
    </source>
</evidence>
<evidence type="ECO:0000256" key="2">
    <source>
        <dbReference type="ARBA" id="ARBA00022771"/>
    </source>
</evidence>
<proteinExistence type="predicted"/>
<keyword evidence="1 4" id="KW-0479">Metal-binding</keyword>
<dbReference type="InterPro" id="IPR001293">
    <property type="entry name" value="Znf_TRAF"/>
</dbReference>
<protein>
    <submittedName>
        <fullName evidence="7">Viral A-type inclusion repeat-containing protein</fullName>
    </submittedName>
</protein>
<feature type="coiled-coil region" evidence="5">
    <location>
        <begin position="129"/>
        <end position="198"/>
    </location>
</feature>
<dbReference type="EMBL" id="ASPP01003015">
    <property type="protein sequence ID" value="ETO33942.1"/>
    <property type="molecule type" value="Genomic_DNA"/>
</dbReference>
<accession>X6P8H6</accession>
<organism evidence="7 8">
    <name type="scientific">Reticulomyxa filosa</name>
    <dbReference type="NCBI Taxonomy" id="46433"/>
    <lineage>
        <taxon>Eukaryota</taxon>
        <taxon>Sar</taxon>
        <taxon>Rhizaria</taxon>
        <taxon>Retaria</taxon>
        <taxon>Foraminifera</taxon>
        <taxon>Monothalamids</taxon>
        <taxon>Reticulomyxidae</taxon>
        <taxon>Reticulomyxa</taxon>
    </lineage>
</organism>
<evidence type="ECO:0000256" key="5">
    <source>
        <dbReference type="SAM" id="Coils"/>
    </source>
</evidence>
<gene>
    <name evidence="7" type="ORF">RFI_03154</name>
</gene>
<evidence type="ECO:0000259" key="6">
    <source>
        <dbReference type="PROSITE" id="PS50145"/>
    </source>
</evidence>
<keyword evidence="5" id="KW-0175">Coiled coil</keyword>
<keyword evidence="2 4" id="KW-0863">Zinc-finger</keyword>
<dbReference type="GO" id="GO:0008270">
    <property type="term" value="F:zinc ion binding"/>
    <property type="evidence" value="ECO:0007669"/>
    <property type="project" value="UniProtKB-KW"/>
</dbReference>
<comment type="caution">
    <text evidence="7">The sequence shown here is derived from an EMBL/GenBank/DDBJ whole genome shotgun (WGS) entry which is preliminary data.</text>
</comment>
<dbReference type="OrthoDB" id="5962428at2759"/>
<feature type="zinc finger region" description="TRAF-type" evidence="4">
    <location>
        <begin position="39"/>
        <end position="111"/>
    </location>
</feature>
<dbReference type="Proteomes" id="UP000023152">
    <property type="component" value="Unassembled WGS sequence"/>
</dbReference>
<dbReference type="PROSITE" id="PS50145">
    <property type="entry name" value="ZF_TRAF"/>
    <property type="match status" value="1"/>
</dbReference>
<name>X6P8H6_RETFI</name>
<sequence>MSKVEEKKMTKEPELEVSLGRSCFSKECLYFQNRSAQLHIEDVQVTCPLQFEHDSQISNEEGEGSEKVTCDFKGQIKDLDSHLKNSCPLKFVDCWYKSFGCDYNCHKQKLQKHLISKLKFHFDLIVTFLDSLKQTIQLYQDEITQLKVQIKSNEKKNEENRSLINENALLKKEKIQLMDKINQTIEKKKEKIQKESQQELLKSRANIEIIKRDFNEKETKQQLHYSQLIKLLQENNEKLIQDVQKLFKKDEQKENDNILSSNHKHFSNYTFDLFHSKPLKTFSGHSDDIYNTAFFLFKSSYKNFVGFKY</sequence>
<keyword evidence="8" id="KW-1185">Reference proteome</keyword>